<feature type="signal peptide" evidence="1">
    <location>
        <begin position="1"/>
        <end position="20"/>
    </location>
</feature>
<dbReference type="EMBL" id="JACHCA010000006">
    <property type="protein sequence ID" value="MBB6128442.1"/>
    <property type="molecule type" value="Genomic_DNA"/>
</dbReference>
<evidence type="ECO:0000313" key="2">
    <source>
        <dbReference type="EMBL" id="MBB6128442.1"/>
    </source>
</evidence>
<comment type="caution">
    <text evidence="2">The sequence shown here is derived from an EMBL/GenBank/DDBJ whole genome shotgun (WGS) entry which is preliminary data.</text>
</comment>
<dbReference type="Proteomes" id="UP000548326">
    <property type="component" value="Unassembled WGS sequence"/>
</dbReference>
<feature type="chain" id="PRO_5032390356" evidence="1">
    <location>
        <begin position="21"/>
        <end position="116"/>
    </location>
</feature>
<gene>
    <name evidence="2" type="ORF">HDF22_002563</name>
</gene>
<proteinExistence type="predicted"/>
<evidence type="ECO:0000313" key="3">
    <source>
        <dbReference type="Proteomes" id="UP000548326"/>
    </source>
</evidence>
<protein>
    <submittedName>
        <fullName evidence="2">Uncharacterized protein</fullName>
    </submittedName>
</protein>
<sequence length="116" mass="13279">MKTAILIPILIIGSVYHAFAQQSAKTRHMTISIIETYSGRGHDPNMFINRDDTAQVQKYVEFNLKVKAKDVEAAHENQIMQLLEPYYIDGWKLVTVSSAKILGDENVSRFFFTKDK</sequence>
<reference evidence="2 3" key="1">
    <citation type="submission" date="2020-08" db="EMBL/GenBank/DDBJ databases">
        <title>Genomic Encyclopedia of Type Strains, Phase IV (KMG-V): Genome sequencing to study the core and pangenomes of soil and plant-associated prokaryotes.</title>
        <authorList>
            <person name="Whitman W."/>
        </authorList>
    </citation>
    <scope>NUCLEOTIDE SEQUENCE [LARGE SCALE GENOMIC DNA]</scope>
    <source>
        <strain evidence="2 3">MP601</strain>
    </source>
</reference>
<accession>A0A841JDN1</accession>
<dbReference type="RefSeq" id="WP_183587860.1">
    <property type="nucleotide sequence ID" value="NZ_JACHCA010000006.1"/>
</dbReference>
<keyword evidence="1" id="KW-0732">Signal</keyword>
<name>A0A841JDN1_9SPHI</name>
<dbReference type="AlphaFoldDB" id="A0A841JDN1"/>
<evidence type="ECO:0000256" key="1">
    <source>
        <dbReference type="SAM" id="SignalP"/>
    </source>
</evidence>
<organism evidence="2 3">
    <name type="scientific">Mucilaginibacter lappiensis</name>
    <dbReference type="NCBI Taxonomy" id="354630"/>
    <lineage>
        <taxon>Bacteria</taxon>
        <taxon>Pseudomonadati</taxon>
        <taxon>Bacteroidota</taxon>
        <taxon>Sphingobacteriia</taxon>
        <taxon>Sphingobacteriales</taxon>
        <taxon>Sphingobacteriaceae</taxon>
        <taxon>Mucilaginibacter</taxon>
    </lineage>
</organism>